<dbReference type="Pfam" id="PF00300">
    <property type="entry name" value="His_Phos_1"/>
    <property type="match status" value="1"/>
</dbReference>
<accession>A0A9P8PM86</accession>
<dbReference type="InterPro" id="IPR014623">
    <property type="entry name" value="Tfc7/tau55"/>
</dbReference>
<dbReference type="Gene3D" id="2.60.40.4370">
    <property type="match status" value="1"/>
</dbReference>
<dbReference type="PANTHER" id="PTHR16469:SF51">
    <property type="entry name" value="TRANSCRIPTION FACTOR TAU 55 KDA SUBUNIT"/>
    <property type="match status" value="1"/>
</dbReference>
<proteinExistence type="predicted"/>
<dbReference type="PANTHER" id="PTHR16469">
    <property type="entry name" value="UBIQUITIN-ASSOCIATED AND SH3 DOMAIN-CONTAINING BA-RELATED"/>
    <property type="match status" value="1"/>
</dbReference>
<reference evidence="2" key="1">
    <citation type="journal article" date="2021" name="Open Biol.">
        <title>Shared evolutionary footprints suggest mitochondrial oxidative damage underlies multiple complex I losses in fungi.</title>
        <authorList>
            <person name="Schikora-Tamarit M.A."/>
            <person name="Marcet-Houben M."/>
            <person name="Nosek J."/>
            <person name="Gabaldon T."/>
        </authorList>
    </citation>
    <scope>NUCLEOTIDE SEQUENCE</scope>
    <source>
        <strain evidence="2">NCAIM Y.01608</strain>
    </source>
</reference>
<dbReference type="SUPFAM" id="SSF53254">
    <property type="entry name" value="Phosphoglycerate mutase-like"/>
    <property type="match status" value="1"/>
</dbReference>
<reference evidence="2" key="2">
    <citation type="submission" date="2021-01" db="EMBL/GenBank/DDBJ databases">
        <authorList>
            <person name="Schikora-Tamarit M.A."/>
        </authorList>
    </citation>
    <scope>NUCLEOTIDE SEQUENCE</scope>
    <source>
        <strain evidence="2">NCAIM Y.01608</strain>
    </source>
</reference>
<protein>
    <recommendedName>
        <fullName evidence="1">Transcription factor TFIIIC triple barrel domain-containing protein</fullName>
    </recommendedName>
</protein>
<dbReference type="Proteomes" id="UP000788993">
    <property type="component" value="Unassembled WGS sequence"/>
</dbReference>
<keyword evidence="3" id="KW-1185">Reference proteome</keyword>
<dbReference type="Gene3D" id="3.40.50.1240">
    <property type="entry name" value="Phosphoglycerate mutase-like"/>
    <property type="match status" value="1"/>
</dbReference>
<evidence type="ECO:0000313" key="3">
    <source>
        <dbReference type="Proteomes" id="UP000788993"/>
    </source>
</evidence>
<dbReference type="AlphaFoldDB" id="A0A9P8PM86"/>
<dbReference type="CDD" id="cd07067">
    <property type="entry name" value="HP_PGM_like"/>
    <property type="match status" value="1"/>
</dbReference>
<dbReference type="InterPro" id="IPR029033">
    <property type="entry name" value="His_PPase_superfam"/>
</dbReference>
<dbReference type="Pfam" id="PF10419">
    <property type="entry name" value="TFIIIC_sub6"/>
    <property type="match status" value="1"/>
</dbReference>
<dbReference type="InterPro" id="IPR013078">
    <property type="entry name" value="His_Pase_superF_clade-1"/>
</dbReference>
<gene>
    <name evidence="2" type="ORF">OGATHE_002065</name>
</gene>
<dbReference type="EMBL" id="JAEUBD010000526">
    <property type="protein sequence ID" value="KAH3674085.1"/>
    <property type="molecule type" value="Genomic_DNA"/>
</dbReference>
<organism evidence="2 3">
    <name type="scientific">Ogataea polymorpha</name>
    <dbReference type="NCBI Taxonomy" id="460523"/>
    <lineage>
        <taxon>Eukaryota</taxon>
        <taxon>Fungi</taxon>
        <taxon>Dikarya</taxon>
        <taxon>Ascomycota</taxon>
        <taxon>Saccharomycotina</taxon>
        <taxon>Pichiomycetes</taxon>
        <taxon>Pichiales</taxon>
        <taxon>Pichiaceae</taxon>
        <taxon>Ogataea</taxon>
    </lineage>
</organism>
<sequence length="388" mass="43882">MVLKTIYIVRHGYRENWLPEDQQRDSPLGDNESDPLLAPHGVEQAHELADYICDKLEPKPELIFSSPFYRCIETIEPTAKKLGLKIYLDRGLGEWYRRSRSHIPEPATIDVLSQYFAALSDEWLPETVVPSLEGEEEDELLERCRLFWEKFIPKVESMYPQVTSVILVTHAALKIALGMSLMGYQSTREFLRVEHGGDGVSTRIQASTCSLDRYEKNTNGWVMTMNGNTEFLSAGPEMNWHFATAQYEAGSKEDIEARKKAAQFPPNQYISLEKGSLNANSIKQEVDESLEEPSSENAHIRLSGLAEDRPLVQLNSNLYQGEWSKLVGSELVFNENGDFITKVHGHVILKGGRLENTGNDKESFLTKAVQAARKVKEAKQEDAMEVDS</sequence>
<comment type="caution">
    <text evidence="2">The sequence shown here is derived from an EMBL/GenBank/DDBJ whole genome shotgun (WGS) entry which is preliminary data.</text>
</comment>
<dbReference type="GO" id="GO:0016791">
    <property type="term" value="F:phosphatase activity"/>
    <property type="evidence" value="ECO:0007669"/>
    <property type="project" value="UniProtKB-ARBA"/>
</dbReference>
<dbReference type="PIRSF" id="PIRSF036802">
    <property type="entry name" value="Tau55_TFC7"/>
    <property type="match status" value="1"/>
</dbReference>
<name>A0A9P8PM86_9ASCO</name>
<evidence type="ECO:0000313" key="2">
    <source>
        <dbReference type="EMBL" id="KAH3674085.1"/>
    </source>
</evidence>
<evidence type="ECO:0000259" key="1">
    <source>
        <dbReference type="Pfam" id="PF10419"/>
    </source>
</evidence>
<feature type="domain" description="Transcription factor TFIIIC triple barrel" evidence="1">
    <location>
        <begin position="286"/>
        <end position="338"/>
    </location>
</feature>
<dbReference type="InterPro" id="IPR019481">
    <property type="entry name" value="TFIIIC_triple_barrel"/>
</dbReference>
<dbReference type="InterPro" id="IPR051710">
    <property type="entry name" value="Phosphatase_SH3-domain"/>
</dbReference>
<dbReference type="FunFam" id="3.40.50.1240:FF:000034">
    <property type="entry name" value="Transcription factor TFIIIC subunit"/>
    <property type="match status" value="1"/>
</dbReference>